<keyword evidence="6" id="KW-0521">NADP</keyword>
<dbReference type="InterPro" id="IPR016064">
    <property type="entry name" value="NAD/diacylglycerol_kinase_sf"/>
</dbReference>
<dbReference type="PANTHER" id="PTHR20275">
    <property type="entry name" value="NAD KINASE"/>
    <property type="match status" value="1"/>
</dbReference>
<gene>
    <name evidence="8" type="primary">nadK_6</name>
    <name evidence="8" type="ORF">SDC9_28531</name>
</gene>
<dbReference type="Pfam" id="PF20143">
    <property type="entry name" value="NAD_kinase_C"/>
    <property type="match status" value="1"/>
</dbReference>
<dbReference type="Gene3D" id="2.60.200.30">
    <property type="entry name" value="Probable inorganic polyphosphate/atp-NAD kinase, domain 2"/>
    <property type="match status" value="1"/>
</dbReference>
<evidence type="ECO:0000313" key="8">
    <source>
        <dbReference type="EMBL" id="MPL82586.1"/>
    </source>
</evidence>
<dbReference type="SUPFAM" id="SSF111331">
    <property type="entry name" value="NAD kinase/diacylglycerol kinase-like"/>
    <property type="match status" value="1"/>
</dbReference>
<dbReference type="GO" id="GO:0005524">
    <property type="term" value="F:ATP binding"/>
    <property type="evidence" value="ECO:0007669"/>
    <property type="project" value="UniProtKB-KW"/>
</dbReference>
<keyword evidence="1" id="KW-0963">Cytoplasm</keyword>
<dbReference type="EMBL" id="VSSQ01000165">
    <property type="protein sequence ID" value="MPL82586.1"/>
    <property type="molecule type" value="Genomic_DNA"/>
</dbReference>
<reference evidence="8" key="1">
    <citation type="submission" date="2019-08" db="EMBL/GenBank/DDBJ databases">
        <authorList>
            <person name="Kucharzyk K."/>
            <person name="Murdoch R.W."/>
            <person name="Higgins S."/>
            <person name="Loffler F."/>
        </authorList>
    </citation>
    <scope>NUCLEOTIDE SEQUENCE</scope>
</reference>
<dbReference type="Pfam" id="PF01513">
    <property type="entry name" value="NAD_kinase"/>
    <property type="match status" value="1"/>
</dbReference>
<evidence type="ECO:0000256" key="3">
    <source>
        <dbReference type="ARBA" id="ARBA00022741"/>
    </source>
</evidence>
<keyword evidence="5" id="KW-0067">ATP-binding</keyword>
<protein>
    <submittedName>
        <fullName evidence="8">NAD kinase</fullName>
        <ecNumber evidence="8">2.7.1.23</ecNumber>
    </submittedName>
</protein>
<keyword evidence="2 8" id="KW-0808">Transferase</keyword>
<comment type="caution">
    <text evidence="8">The sequence shown here is derived from an EMBL/GenBank/DDBJ whole genome shotgun (WGS) entry which is preliminary data.</text>
</comment>
<name>A0A644UU55_9ZZZZ</name>
<dbReference type="GO" id="GO:0019674">
    <property type="term" value="P:NAD+ metabolic process"/>
    <property type="evidence" value="ECO:0007669"/>
    <property type="project" value="InterPro"/>
</dbReference>
<organism evidence="8">
    <name type="scientific">bioreactor metagenome</name>
    <dbReference type="NCBI Taxonomy" id="1076179"/>
    <lineage>
        <taxon>unclassified sequences</taxon>
        <taxon>metagenomes</taxon>
        <taxon>ecological metagenomes</taxon>
    </lineage>
</organism>
<proteinExistence type="inferred from homology"/>
<dbReference type="GO" id="GO:0006741">
    <property type="term" value="P:NADP+ biosynthetic process"/>
    <property type="evidence" value="ECO:0007669"/>
    <property type="project" value="InterPro"/>
</dbReference>
<evidence type="ECO:0000256" key="2">
    <source>
        <dbReference type="ARBA" id="ARBA00022679"/>
    </source>
</evidence>
<keyword evidence="3" id="KW-0547">Nucleotide-binding</keyword>
<dbReference type="GO" id="GO:0003951">
    <property type="term" value="F:NAD+ kinase activity"/>
    <property type="evidence" value="ECO:0007669"/>
    <property type="project" value="UniProtKB-EC"/>
</dbReference>
<sequence length="271" mass="29626">MKICIVSRIDFKEPVELAQSIGWMLRDLGHDVVYEQSVAAELGYAPVSLSEDFSADLVVVLGGDGSVLRTIRMLDHQVPVVGINQGQVGFLTDIDREKAEEILTSLSLPLPLDPRMRISIEYNGRSVGSALNEAVIVTSRPAKILKFEVFVNGKQIDEFRADGLIIGTPTGSTAYAMSAGGPIVDSTIEAMLLVPLAPYMLSSRPYLINSKSEVEIRLVSVKPALLVIDGQDQYEIGENAKLLIRKSPDPALFVDVGRGFFDKVEQKLRLL</sequence>
<evidence type="ECO:0000256" key="5">
    <source>
        <dbReference type="ARBA" id="ARBA00022840"/>
    </source>
</evidence>
<evidence type="ECO:0000256" key="4">
    <source>
        <dbReference type="ARBA" id="ARBA00022777"/>
    </source>
</evidence>
<dbReference type="InterPro" id="IPR002504">
    <property type="entry name" value="NADK"/>
</dbReference>
<dbReference type="InterPro" id="IPR017437">
    <property type="entry name" value="ATP-NAD_kinase_PpnK-typ_C"/>
</dbReference>
<dbReference type="EC" id="2.7.1.23" evidence="8"/>
<keyword evidence="7" id="KW-0520">NAD</keyword>
<evidence type="ECO:0000256" key="7">
    <source>
        <dbReference type="ARBA" id="ARBA00023027"/>
    </source>
</evidence>
<keyword evidence="4 8" id="KW-0418">Kinase</keyword>
<evidence type="ECO:0000256" key="1">
    <source>
        <dbReference type="ARBA" id="ARBA00022490"/>
    </source>
</evidence>
<dbReference type="HAMAP" id="MF_00361">
    <property type="entry name" value="NAD_kinase"/>
    <property type="match status" value="1"/>
</dbReference>
<evidence type="ECO:0000256" key="6">
    <source>
        <dbReference type="ARBA" id="ARBA00022857"/>
    </source>
</evidence>
<dbReference type="AlphaFoldDB" id="A0A644UU55"/>
<accession>A0A644UU55</accession>
<dbReference type="Gene3D" id="3.40.50.10330">
    <property type="entry name" value="Probable inorganic polyphosphate/atp-NAD kinase, domain 1"/>
    <property type="match status" value="1"/>
</dbReference>
<dbReference type="PANTHER" id="PTHR20275:SF43">
    <property type="entry name" value="BIFUNCTIONAL NADP PHOSPHATASE_NAD KINASE"/>
    <property type="match status" value="1"/>
</dbReference>
<dbReference type="InterPro" id="IPR017438">
    <property type="entry name" value="ATP-NAD_kinase_N"/>
</dbReference>